<dbReference type="Pfam" id="PF13499">
    <property type="entry name" value="EF-hand_7"/>
    <property type="match status" value="1"/>
</dbReference>
<feature type="region of interest" description="Disordered" evidence="1">
    <location>
        <begin position="63"/>
        <end position="102"/>
    </location>
</feature>
<organism evidence="4 5">
    <name type="scientific">Thalassotalea fonticola</name>
    <dbReference type="NCBI Taxonomy" id="3065649"/>
    <lineage>
        <taxon>Bacteria</taxon>
        <taxon>Pseudomonadati</taxon>
        <taxon>Pseudomonadota</taxon>
        <taxon>Gammaproteobacteria</taxon>
        <taxon>Alteromonadales</taxon>
        <taxon>Colwelliaceae</taxon>
        <taxon>Thalassotalea</taxon>
    </lineage>
</organism>
<feature type="domain" description="EF-hand" evidence="3">
    <location>
        <begin position="61"/>
        <end position="96"/>
    </location>
</feature>
<dbReference type="InterPro" id="IPR011992">
    <property type="entry name" value="EF-hand-dom_pair"/>
</dbReference>
<reference evidence="4 5" key="1">
    <citation type="submission" date="2023-09" db="EMBL/GenBank/DDBJ databases">
        <authorList>
            <person name="Qi X."/>
        </authorList>
    </citation>
    <scope>NUCLEOTIDE SEQUENCE [LARGE SCALE GENOMIC DNA]</scope>
    <source>
        <strain evidence="4 5">S1-1</strain>
    </source>
</reference>
<dbReference type="InterPro" id="IPR018247">
    <property type="entry name" value="EF_Hand_1_Ca_BS"/>
</dbReference>
<evidence type="ECO:0000313" key="4">
    <source>
        <dbReference type="EMBL" id="WOH38707.1"/>
    </source>
</evidence>
<gene>
    <name evidence="4" type="ORF">RI844_05695</name>
</gene>
<feature type="signal peptide" evidence="2">
    <location>
        <begin position="1"/>
        <end position="21"/>
    </location>
</feature>
<proteinExistence type="predicted"/>
<evidence type="ECO:0000313" key="5">
    <source>
        <dbReference type="Proteomes" id="UP001301442"/>
    </source>
</evidence>
<accession>A0ABZ0GTF3</accession>
<keyword evidence="5" id="KW-1185">Reference proteome</keyword>
<dbReference type="PROSITE" id="PS00018">
    <property type="entry name" value="EF_HAND_1"/>
    <property type="match status" value="2"/>
</dbReference>
<name>A0ABZ0GTF3_9GAMM</name>
<evidence type="ECO:0000259" key="3">
    <source>
        <dbReference type="PROSITE" id="PS50222"/>
    </source>
</evidence>
<evidence type="ECO:0000256" key="1">
    <source>
        <dbReference type="SAM" id="MobiDB-lite"/>
    </source>
</evidence>
<dbReference type="Gene3D" id="1.10.238.10">
    <property type="entry name" value="EF-hand"/>
    <property type="match status" value="1"/>
</dbReference>
<dbReference type="SUPFAM" id="SSF47473">
    <property type="entry name" value="EF-hand"/>
    <property type="match status" value="1"/>
</dbReference>
<keyword evidence="2" id="KW-0732">Signal</keyword>
<feature type="chain" id="PRO_5046409274" evidence="2">
    <location>
        <begin position="22"/>
        <end position="102"/>
    </location>
</feature>
<dbReference type="Proteomes" id="UP001301442">
    <property type="component" value="Chromosome"/>
</dbReference>
<dbReference type="InterPro" id="IPR002048">
    <property type="entry name" value="EF_hand_dom"/>
</dbReference>
<evidence type="ECO:0000256" key="2">
    <source>
        <dbReference type="SAM" id="SignalP"/>
    </source>
</evidence>
<sequence length="102" mass="11711">MKKISLISLSILLLTSFASQASKAERFNKLDVDQDQHLSMSEFKVNLDNHFVRLNITDSKQQNQMLKNGFKRKDRNSDGKISLEEFTAPAKKSNKKTKPKNK</sequence>
<protein>
    <submittedName>
        <fullName evidence="4">EF-hand domain-containing protein</fullName>
    </submittedName>
</protein>
<feature type="compositionally biased region" description="Basic residues" evidence="1">
    <location>
        <begin position="92"/>
        <end position="102"/>
    </location>
</feature>
<dbReference type="RefSeq" id="WP_348397476.1">
    <property type="nucleotide sequence ID" value="NZ_CP136600.1"/>
</dbReference>
<dbReference type="PROSITE" id="PS50222">
    <property type="entry name" value="EF_HAND_2"/>
    <property type="match status" value="1"/>
</dbReference>
<dbReference type="EMBL" id="CP136600">
    <property type="protein sequence ID" value="WOH38707.1"/>
    <property type="molecule type" value="Genomic_DNA"/>
</dbReference>